<name>A0A815VLA0_9BILA</name>
<dbReference type="AlphaFoldDB" id="A0A815VLA0"/>
<evidence type="ECO:0000313" key="3">
    <source>
        <dbReference type="Proteomes" id="UP000663834"/>
    </source>
</evidence>
<sequence length="188" mass="22133">MPCLMKLLITLKLIALTALTTLKDETSLDLFEKLKDNHEIRHIGGVHFTPKRHQVITFYLIRIISNAPEKQNVISSTAQSSSNCHRLSDQNNRNLVYDSSNQKQYIHVHEKRKRNRIDNSFDNEFHSLFKHRTLYPANSHHNKNYDLSNFSQQNHHQCVNRHKQFLFNQGAEQFARAFGIAWSTFRTF</sequence>
<reference evidence="2" key="1">
    <citation type="submission" date="2021-02" db="EMBL/GenBank/DDBJ databases">
        <authorList>
            <person name="Nowell W R."/>
        </authorList>
    </citation>
    <scope>NUCLEOTIDE SEQUENCE</scope>
</reference>
<feature type="chain" id="PRO_5032484826" evidence="1">
    <location>
        <begin position="20"/>
        <end position="188"/>
    </location>
</feature>
<evidence type="ECO:0000256" key="1">
    <source>
        <dbReference type="SAM" id="SignalP"/>
    </source>
</evidence>
<proteinExistence type="predicted"/>
<dbReference type="EMBL" id="CAJNOW010008124">
    <property type="protein sequence ID" value="CAF1529746.1"/>
    <property type="molecule type" value="Genomic_DNA"/>
</dbReference>
<gene>
    <name evidence="2" type="ORF">KQP761_LOCUS16217</name>
</gene>
<feature type="signal peptide" evidence="1">
    <location>
        <begin position="1"/>
        <end position="19"/>
    </location>
</feature>
<dbReference type="OrthoDB" id="10477620at2759"/>
<evidence type="ECO:0000313" key="2">
    <source>
        <dbReference type="EMBL" id="CAF1529746.1"/>
    </source>
</evidence>
<accession>A0A815VLA0</accession>
<comment type="caution">
    <text evidence="2">The sequence shown here is derived from an EMBL/GenBank/DDBJ whole genome shotgun (WGS) entry which is preliminary data.</text>
</comment>
<dbReference type="Proteomes" id="UP000663834">
    <property type="component" value="Unassembled WGS sequence"/>
</dbReference>
<organism evidence="2 3">
    <name type="scientific">Rotaria magnacalcarata</name>
    <dbReference type="NCBI Taxonomy" id="392030"/>
    <lineage>
        <taxon>Eukaryota</taxon>
        <taxon>Metazoa</taxon>
        <taxon>Spiralia</taxon>
        <taxon>Gnathifera</taxon>
        <taxon>Rotifera</taxon>
        <taxon>Eurotatoria</taxon>
        <taxon>Bdelloidea</taxon>
        <taxon>Philodinida</taxon>
        <taxon>Philodinidae</taxon>
        <taxon>Rotaria</taxon>
    </lineage>
</organism>
<protein>
    <submittedName>
        <fullName evidence="2">Uncharacterized protein</fullName>
    </submittedName>
</protein>
<keyword evidence="1" id="KW-0732">Signal</keyword>